<organism evidence="2">
    <name type="scientific">Phytophthora nicotianae</name>
    <name type="common">Potato buckeye rot agent</name>
    <name type="synonym">Phytophthora parasitica</name>
    <dbReference type="NCBI Taxonomy" id="4792"/>
    <lineage>
        <taxon>Eukaryota</taxon>
        <taxon>Sar</taxon>
        <taxon>Stramenopiles</taxon>
        <taxon>Oomycota</taxon>
        <taxon>Peronosporomycetes</taxon>
        <taxon>Peronosporales</taxon>
        <taxon>Peronosporaceae</taxon>
        <taxon>Phytophthora</taxon>
    </lineage>
</organism>
<protein>
    <submittedName>
        <fullName evidence="2">Uncharacterized protein</fullName>
    </submittedName>
</protein>
<proteinExistence type="predicted"/>
<dbReference type="EMBL" id="KI694188">
    <property type="protein sequence ID" value="ETM41201.1"/>
    <property type="molecule type" value="Genomic_DNA"/>
</dbReference>
<dbReference type="VEuPathDB" id="FungiDB:PPTG_03518"/>
<reference evidence="2" key="1">
    <citation type="submission" date="2013-11" db="EMBL/GenBank/DDBJ databases">
        <title>The Genome Sequence of Phytophthora parasitica IAC_01/95.</title>
        <authorList>
            <consortium name="The Broad Institute Genomics Platform"/>
            <person name="Russ C."/>
            <person name="Tyler B."/>
            <person name="Panabieres F."/>
            <person name="Shan W."/>
            <person name="Tripathy S."/>
            <person name="Grunwald N."/>
            <person name="Machado M."/>
            <person name="Johnson C.S."/>
            <person name="Arredondo F."/>
            <person name="Hong C."/>
            <person name="Coffey M."/>
            <person name="Young S.K."/>
            <person name="Zeng Q."/>
            <person name="Gargeya S."/>
            <person name="Fitzgerald M."/>
            <person name="Abouelleil A."/>
            <person name="Alvarado L."/>
            <person name="Chapman S.B."/>
            <person name="Gainer-Dewar J."/>
            <person name="Goldberg J."/>
            <person name="Griggs A."/>
            <person name="Gujja S."/>
            <person name="Hansen M."/>
            <person name="Howarth C."/>
            <person name="Imamovic A."/>
            <person name="Ireland A."/>
            <person name="Larimer J."/>
            <person name="McCowan C."/>
            <person name="Murphy C."/>
            <person name="Pearson M."/>
            <person name="Poon T.W."/>
            <person name="Priest M."/>
            <person name="Roberts A."/>
            <person name="Saif S."/>
            <person name="Shea T."/>
            <person name="Sykes S."/>
            <person name="Wortman J."/>
            <person name="Nusbaum C."/>
            <person name="Birren B."/>
        </authorList>
    </citation>
    <scope>NUCLEOTIDE SEQUENCE [LARGE SCALE GENOMIC DNA]</scope>
    <source>
        <strain evidence="2">IAC_01/95</strain>
    </source>
</reference>
<feature type="region of interest" description="Disordered" evidence="1">
    <location>
        <begin position="1"/>
        <end position="76"/>
    </location>
</feature>
<evidence type="ECO:0000313" key="2">
    <source>
        <dbReference type="EMBL" id="ETM41201.1"/>
    </source>
</evidence>
<gene>
    <name evidence="2" type="ORF">L914_13025</name>
</gene>
<dbReference type="AlphaFoldDB" id="W2MXV2"/>
<dbReference type="Proteomes" id="UP000054532">
    <property type="component" value="Unassembled WGS sequence"/>
</dbReference>
<name>W2MXV2_PHYNI</name>
<sequence length="477" mass="53102">MVGGRDGGRRGGRQGGRGPGNRDKRNQGGGRGRGRDNSRSGGRGRGRGSDPPPRPSTGSQGGRSGGARAARFQLPSNPSNLQFIRSVLKNCPNHKLKATIEQMDKSWLNCWQSVESLPLDALKILLSAISRLPFSASIAPPPLPAISKAVSTLLSQTTQDGGDDEALDGNDGTLEGVELVERVIRGLLKFTWDLKRDDVKEALDEMIAEADTSLNVRLKTHRPARDRLTILLNEIDKSWSIKVKKREATETEQGVAAPDWRHPTVTWLADYKNFQPALLPKLQLPRSNEGRVYDSSDEYFRTVVELWIGMTFVEGNNALLPHCTVKTGDKVCDQPLWPFPEKKSSIHCRNSQCDRFATFVCAHRLHTKGYCSKCAGEYQQRLRGPPSKYASTHIYDGFIANVKYDGTMSIEQVASRRPPLKPIHWRTTKRLSSPNLIGIVRLANREASLRATDEIYWAEIIFQRKSLMNTRLANEGV</sequence>
<accession>W2MXV2</accession>
<evidence type="ECO:0000256" key="1">
    <source>
        <dbReference type="SAM" id="MobiDB-lite"/>
    </source>
</evidence>